<reference evidence="2 3" key="1">
    <citation type="submission" date="2015-02" db="EMBL/GenBank/DDBJ databases">
        <authorList>
            <person name="Ju K.-S."/>
            <person name="Doroghazi J.R."/>
            <person name="Metcalf W."/>
        </authorList>
    </citation>
    <scope>NUCLEOTIDE SEQUENCE [LARGE SCALE GENOMIC DNA]</scope>
    <source>
        <strain evidence="2 3">NRRL B-16140</strain>
    </source>
</reference>
<dbReference type="AlphaFoldDB" id="A0A0F0H4V6"/>
<accession>A0A0F0H4V6</accession>
<gene>
    <name evidence="2" type="ORF">UK23_16480</name>
</gene>
<dbReference type="Pfam" id="PF01042">
    <property type="entry name" value="Ribonuc_L-PSP"/>
    <property type="match status" value="1"/>
</dbReference>
<dbReference type="InterPro" id="IPR035959">
    <property type="entry name" value="RutC-like_sf"/>
</dbReference>
<dbReference type="InterPro" id="IPR006175">
    <property type="entry name" value="YjgF/YER057c/UK114"/>
</dbReference>
<evidence type="ECO:0000313" key="3">
    <source>
        <dbReference type="Proteomes" id="UP000033393"/>
    </source>
</evidence>
<comment type="similarity">
    <text evidence="1">Belongs to the RutC family.</text>
</comment>
<name>A0A0F0H4V6_LENAE</name>
<dbReference type="PANTHER" id="PTHR11803:SF58">
    <property type="entry name" value="PROTEIN HMF1-RELATED"/>
    <property type="match status" value="1"/>
</dbReference>
<dbReference type="PATRIC" id="fig|68170.10.peg.4181"/>
<dbReference type="GO" id="GO:0005829">
    <property type="term" value="C:cytosol"/>
    <property type="evidence" value="ECO:0007669"/>
    <property type="project" value="TreeGrafter"/>
</dbReference>
<dbReference type="GO" id="GO:0019239">
    <property type="term" value="F:deaminase activity"/>
    <property type="evidence" value="ECO:0007669"/>
    <property type="project" value="TreeGrafter"/>
</dbReference>
<protein>
    <submittedName>
        <fullName evidence="2">Endoribonuclease L-PSP</fullName>
    </submittedName>
</protein>
<comment type="caution">
    <text evidence="2">The sequence shown here is derived from an EMBL/GenBank/DDBJ whole genome shotgun (WGS) entry which is preliminary data.</text>
</comment>
<dbReference type="PANTHER" id="PTHR11803">
    <property type="entry name" value="2-IMINOBUTANOATE/2-IMINOPROPANOATE DEAMINASE RIDA"/>
    <property type="match status" value="1"/>
</dbReference>
<evidence type="ECO:0000313" key="2">
    <source>
        <dbReference type="EMBL" id="KJK48643.1"/>
    </source>
</evidence>
<dbReference type="Gene3D" id="3.30.1330.40">
    <property type="entry name" value="RutC-like"/>
    <property type="match status" value="1"/>
</dbReference>
<dbReference type="SUPFAM" id="SSF55298">
    <property type="entry name" value="YjgF-like"/>
    <property type="match status" value="1"/>
</dbReference>
<evidence type="ECO:0000256" key="1">
    <source>
        <dbReference type="ARBA" id="ARBA00010552"/>
    </source>
</evidence>
<keyword evidence="3" id="KW-1185">Reference proteome</keyword>
<dbReference type="Proteomes" id="UP000033393">
    <property type="component" value="Unassembled WGS sequence"/>
</dbReference>
<dbReference type="EMBL" id="JYJG01000101">
    <property type="protein sequence ID" value="KJK48643.1"/>
    <property type="molecule type" value="Genomic_DNA"/>
</dbReference>
<organism evidence="2 3">
    <name type="scientific">Lentzea aerocolonigenes</name>
    <name type="common">Lechevalieria aerocolonigenes</name>
    <name type="synonym">Saccharothrix aerocolonigenes</name>
    <dbReference type="NCBI Taxonomy" id="68170"/>
    <lineage>
        <taxon>Bacteria</taxon>
        <taxon>Bacillati</taxon>
        <taxon>Actinomycetota</taxon>
        <taxon>Actinomycetes</taxon>
        <taxon>Pseudonocardiales</taxon>
        <taxon>Pseudonocardiaceae</taxon>
        <taxon>Lentzea</taxon>
    </lineage>
</organism>
<dbReference type="CDD" id="cd00448">
    <property type="entry name" value="YjgF_YER057c_UK114_family"/>
    <property type="match status" value="1"/>
</dbReference>
<proteinExistence type="inferred from homology"/>
<sequence length="129" mass="13531">MGHPQPAGVAPGVGYSNVVWGEGRFAAIAGQVALDETGKIVGPADPAAQARQVFENLRRCLQAVGSTFADVLSLNIYVTDIAYMPSIRAVRDQVLGTLPPPAATAVQVVALARPEFLMEIEAFAIARDA</sequence>